<dbReference type="SUPFAM" id="SSF102114">
    <property type="entry name" value="Radical SAM enzymes"/>
    <property type="match status" value="1"/>
</dbReference>
<dbReference type="PANTHER" id="PTHR11228:SF7">
    <property type="entry name" value="PQQA PEPTIDE CYCLASE"/>
    <property type="match status" value="1"/>
</dbReference>
<keyword evidence="5" id="KW-0408">Iron</keyword>
<evidence type="ECO:0000256" key="3">
    <source>
        <dbReference type="ARBA" id="ARBA00022691"/>
    </source>
</evidence>
<dbReference type="EMBL" id="CAADFO010000102">
    <property type="protein sequence ID" value="VFK32095.1"/>
    <property type="molecule type" value="Genomic_DNA"/>
</dbReference>
<dbReference type="InterPro" id="IPR058240">
    <property type="entry name" value="rSAM_sf"/>
</dbReference>
<feature type="domain" description="4Fe4S-binding SPASM" evidence="8">
    <location>
        <begin position="233"/>
        <end position="303"/>
    </location>
</feature>
<dbReference type="SFLD" id="SFLDS00029">
    <property type="entry name" value="Radical_SAM"/>
    <property type="match status" value="1"/>
</dbReference>
<evidence type="ECO:0000256" key="6">
    <source>
        <dbReference type="ARBA" id="ARBA00023014"/>
    </source>
</evidence>
<dbReference type="SFLD" id="SFLDG01387">
    <property type="entry name" value="BtrN-like_SPASM_domain_contain"/>
    <property type="match status" value="1"/>
</dbReference>
<dbReference type="Pfam" id="PF04055">
    <property type="entry name" value="Radical_SAM"/>
    <property type="match status" value="1"/>
</dbReference>
<dbReference type="InterPro" id="IPR050377">
    <property type="entry name" value="Radical_SAM_PqqE_MftC-like"/>
</dbReference>
<dbReference type="CDD" id="cd21109">
    <property type="entry name" value="SPASM"/>
    <property type="match status" value="1"/>
</dbReference>
<name>A0A451BA62_9GAMM</name>
<dbReference type="EMBL" id="CAADFQ010000014">
    <property type="protein sequence ID" value="VFK30277.1"/>
    <property type="molecule type" value="Genomic_DNA"/>
</dbReference>
<dbReference type="GO" id="GO:0051536">
    <property type="term" value="F:iron-sulfur cluster binding"/>
    <property type="evidence" value="ECO:0007669"/>
    <property type="project" value="UniProtKB-KW"/>
</dbReference>
<evidence type="ECO:0000256" key="2">
    <source>
        <dbReference type="ARBA" id="ARBA00022485"/>
    </source>
</evidence>
<dbReference type="PANTHER" id="PTHR11228">
    <property type="entry name" value="RADICAL SAM DOMAIN PROTEIN"/>
    <property type="match status" value="1"/>
</dbReference>
<dbReference type="SFLD" id="SFLDG01067">
    <property type="entry name" value="SPASM/twitch_domain_containing"/>
    <property type="match status" value="1"/>
</dbReference>
<keyword evidence="4" id="KW-0479">Metal-binding</keyword>
<reference evidence="11" key="1">
    <citation type="submission" date="2019-02" db="EMBL/GenBank/DDBJ databases">
        <authorList>
            <person name="Gruber-Vodicka R. H."/>
            <person name="Seah K. B. B."/>
        </authorList>
    </citation>
    <scope>NUCLEOTIDE SEQUENCE</scope>
    <source>
        <strain evidence="10">BECK_BZ197</strain>
        <strain evidence="11">BECK_BZ198</strain>
        <strain evidence="9">BECK_BZ199</strain>
    </source>
</reference>
<gene>
    <name evidence="10" type="ORF">BECKMB1821G_GA0114241_11023</name>
    <name evidence="11" type="ORF">BECKMB1821H_GA0114242_101646</name>
    <name evidence="9" type="ORF">BECKMB1821I_GA0114274_101446</name>
</gene>
<evidence type="ECO:0000256" key="1">
    <source>
        <dbReference type="ARBA" id="ARBA00001966"/>
    </source>
</evidence>
<proteinExistence type="predicted"/>
<evidence type="ECO:0000259" key="8">
    <source>
        <dbReference type="Pfam" id="PF13186"/>
    </source>
</evidence>
<accession>A0A451BA62</accession>
<dbReference type="GO" id="GO:0003824">
    <property type="term" value="F:catalytic activity"/>
    <property type="evidence" value="ECO:0007669"/>
    <property type="project" value="InterPro"/>
</dbReference>
<dbReference type="InterPro" id="IPR013785">
    <property type="entry name" value="Aldolase_TIM"/>
</dbReference>
<dbReference type="Gene3D" id="3.20.20.70">
    <property type="entry name" value="Aldolase class I"/>
    <property type="match status" value="1"/>
</dbReference>
<dbReference type="EMBL" id="CAADGH010000016">
    <property type="protein sequence ID" value="VFK75164.1"/>
    <property type="molecule type" value="Genomic_DNA"/>
</dbReference>
<dbReference type="AlphaFoldDB" id="A0A451BA62"/>
<sequence>MPDAQLLFEKSEWQTFPVCTQVTLNHGICDSYCISCPVGRLRFGDASPAIKEELSTGRKISMDFDIFSKVADEVAKYPHAWLRLHARGEPLLHPRFVDMVRYAKARGVHLVQAFTDAISLNDAKAHGILDAGLDVLECSVHGHTETYERLMRNGSYRQVVRNIIHFRQLRDDMNKPTRLVVSAVDQPEFQSEKEAHYAFWNQYADEVIYRPYHSWGSRIDNACGAVPETRRPCAQLWTRCTIGPTGKILACFNSWSEQEEEVLGDLCDPDTSITGIWQSARTKRLRQDHMDGNYSLPCCRTCTDWPGSAWGENSYEQLLRNRLNLKGQ</sequence>
<evidence type="ECO:0000256" key="5">
    <source>
        <dbReference type="ARBA" id="ARBA00023004"/>
    </source>
</evidence>
<dbReference type="InterPro" id="IPR023885">
    <property type="entry name" value="4Fe4S-binding_SPASM_dom"/>
</dbReference>
<dbReference type="Pfam" id="PF13186">
    <property type="entry name" value="SPASM"/>
    <property type="match status" value="1"/>
</dbReference>
<evidence type="ECO:0000256" key="4">
    <source>
        <dbReference type="ARBA" id="ARBA00022723"/>
    </source>
</evidence>
<evidence type="ECO:0000313" key="10">
    <source>
        <dbReference type="EMBL" id="VFK32095.1"/>
    </source>
</evidence>
<keyword evidence="2" id="KW-0004">4Fe-4S</keyword>
<comment type="cofactor">
    <cofactor evidence="1">
        <name>[4Fe-4S] cluster</name>
        <dbReference type="ChEBI" id="CHEBI:49883"/>
    </cofactor>
</comment>
<evidence type="ECO:0000259" key="7">
    <source>
        <dbReference type="Pfam" id="PF04055"/>
    </source>
</evidence>
<keyword evidence="3" id="KW-0949">S-adenosyl-L-methionine</keyword>
<dbReference type="InterPro" id="IPR007197">
    <property type="entry name" value="rSAM"/>
</dbReference>
<dbReference type="GO" id="GO:0046872">
    <property type="term" value="F:metal ion binding"/>
    <property type="evidence" value="ECO:0007669"/>
    <property type="project" value="UniProtKB-KW"/>
</dbReference>
<organism evidence="11">
    <name type="scientific">Candidatus Kentrum sp. MB</name>
    <dbReference type="NCBI Taxonomy" id="2138164"/>
    <lineage>
        <taxon>Bacteria</taxon>
        <taxon>Pseudomonadati</taxon>
        <taxon>Pseudomonadota</taxon>
        <taxon>Gammaproteobacteria</taxon>
        <taxon>Candidatus Kentrum</taxon>
    </lineage>
</organism>
<evidence type="ECO:0000313" key="9">
    <source>
        <dbReference type="EMBL" id="VFK30277.1"/>
    </source>
</evidence>
<keyword evidence="6" id="KW-0411">Iron-sulfur</keyword>
<feature type="domain" description="Radical SAM core" evidence="7">
    <location>
        <begin position="28"/>
        <end position="169"/>
    </location>
</feature>
<dbReference type="InterPro" id="IPR034391">
    <property type="entry name" value="AdoMet-like_SPASM_containing"/>
</dbReference>
<protein>
    <submittedName>
        <fullName evidence="11">Iron-sulfur cluster-binding domain-containing protein</fullName>
    </submittedName>
</protein>
<evidence type="ECO:0000313" key="11">
    <source>
        <dbReference type="EMBL" id="VFK75164.1"/>
    </source>
</evidence>